<dbReference type="AlphaFoldDB" id="A0A3N6LZM1"/>
<keyword evidence="2" id="KW-1185">Reference proteome</keyword>
<gene>
    <name evidence="1" type="ORF">EA473_15305</name>
</gene>
<name>A0A3N6LZM1_NATCH</name>
<sequence length="63" mass="6846">MARLNGLLSAGTLVCDHVAYRTVVVHTVGQNYLKIGCSPAVVSDGDGREFATSLTSVRQYQYR</sequence>
<dbReference type="EMBL" id="REGA01000014">
    <property type="protein sequence ID" value="RQG93394.1"/>
    <property type="molecule type" value="Genomic_DNA"/>
</dbReference>
<evidence type="ECO:0000313" key="1">
    <source>
        <dbReference type="EMBL" id="RQG93394.1"/>
    </source>
</evidence>
<proteinExistence type="predicted"/>
<protein>
    <submittedName>
        <fullName evidence="1">Uncharacterized protein</fullName>
    </submittedName>
</protein>
<organism evidence="1 2">
    <name type="scientific">Natrarchaeobius chitinivorans</name>
    <dbReference type="NCBI Taxonomy" id="1679083"/>
    <lineage>
        <taxon>Archaea</taxon>
        <taxon>Methanobacteriati</taxon>
        <taxon>Methanobacteriota</taxon>
        <taxon>Stenosarchaea group</taxon>
        <taxon>Halobacteria</taxon>
        <taxon>Halobacteriales</taxon>
        <taxon>Natrialbaceae</taxon>
        <taxon>Natrarchaeobius</taxon>
    </lineage>
</organism>
<comment type="caution">
    <text evidence="1">The sequence shown here is derived from an EMBL/GenBank/DDBJ whole genome shotgun (WGS) entry which is preliminary data.</text>
</comment>
<evidence type="ECO:0000313" key="2">
    <source>
        <dbReference type="Proteomes" id="UP000282323"/>
    </source>
</evidence>
<reference evidence="1 2" key="1">
    <citation type="submission" date="2018-10" db="EMBL/GenBank/DDBJ databases">
        <title>Natrarchaeobius chitinivorans gen. nov., sp. nov., and Natrarchaeobius haloalkaliphilus sp. nov., alkaliphilic, chitin-utilizing haloarchaea from hypersaline alkaline lakes.</title>
        <authorList>
            <person name="Sorokin D.Y."/>
            <person name="Elcheninov A.G."/>
            <person name="Kostrikina N.A."/>
            <person name="Bale N.J."/>
            <person name="Sinninghe Damste J.S."/>
            <person name="Khijniak T.V."/>
            <person name="Kublanov I.V."/>
            <person name="Toshchakov S.V."/>
        </authorList>
    </citation>
    <scope>NUCLEOTIDE SEQUENCE [LARGE SCALE GENOMIC DNA]</scope>
    <source>
        <strain evidence="1 2">AArcht4T</strain>
    </source>
</reference>
<dbReference type="Proteomes" id="UP000282323">
    <property type="component" value="Unassembled WGS sequence"/>
</dbReference>
<accession>A0A3N6LZM1</accession>